<dbReference type="Proteomes" id="UP001177744">
    <property type="component" value="Unassembled WGS sequence"/>
</dbReference>
<gene>
    <name evidence="1" type="ORF">QTO34_018285</name>
</gene>
<organism evidence="1 2">
    <name type="scientific">Cnephaeus nilssonii</name>
    <name type="common">Northern bat</name>
    <name type="synonym">Eptesicus nilssonii</name>
    <dbReference type="NCBI Taxonomy" id="3371016"/>
    <lineage>
        <taxon>Eukaryota</taxon>
        <taxon>Metazoa</taxon>
        <taxon>Chordata</taxon>
        <taxon>Craniata</taxon>
        <taxon>Vertebrata</taxon>
        <taxon>Euteleostomi</taxon>
        <taxon>Mammalia</taxon>
        <taxon>Eutheria</taxon>
        <taxon>Laurasiatheria</taxon>
        <taxon>Chiroptera</taxon>
        <taxon>Yangochiroptera</taxon>
        <taxon>Vespertilionidae</taxon>
        <taxon>Cnephaeus</taxon>
    </lineage>
</organism>
<evidence type="ECO:0000313" key="1">
    <source>
        <dbReference type="EMBL" id="KAK1339730.1"/>
    </source>
</evidence>
<keyword evidence="2" id="KW-1185">Reference proteome</keyword>
<name>A0AA40HYM4_CNENI</name>
<comment type="caution">
    <text evidence="1">The sequence shown here is derived from an EMBL/GenBank/DDBJ whole genome shotgun (WGS) entry which is preliminary data.</text>
</comment>
<evidence type="ECO:0000313" key="2">
    <source>
        <dbReference type="Proteomes" id="UP001177744"/>
    </source>
</evidence>
<dbReference type="AlphaFoldDB" id="A0AA40HYM4"/>
<reference evidence="1" key="1">
    <citation type="submission" date="2023-06" db="EMBL/GenBank/DDBJ databases">
        <title>Reference genome for the Northern bat (Eptesicus nilssonii), a most northern bat species.</title>
        <authorList>
            <person name="Laine V.N."/>
            <person name="Pulliainen A.T."/>
            <person name="Lilley T.M."/>
        </authorList>
    </citation>
    <scope>NUCLEOTIDE SEQUENCE</scope>
    <source>
        <strain evidence="1">BLF_Eptnil</strain>
        <tissue evidence="1">Kidney</tissue>
    </source>
</reference>
<dbReference type="EMBL" id="JAULJE010000008">
    <property type="protein sequence ID" value="KAK1339730.1"/>
    <property type="molecule type" value="Genomic_DNA"/>
</dbReference>
<sequence length="166" mass="18557">MVLAEPQDLALDNTAWDIFLLLPQGSLVSSNENSSSGFSNHCSRQFLLEWTQTYGTHPKHSPSVSMSCLKPFSDLSGVHLALIKTSTLKSWKKSNIVFSRARIKATTQNFCSILKSSPVQHPACGVHDHRSCICLMPHGYREKTRECTGECRSWSKQEQEGTSDQE</sequence>
<protein>
    <submittedName>
        <fullName evidence="1">Uncharacterized protein</fullName>
    </submittedName>
</protein>
<proteinExistence type="predicted"/>
<accession>A0AA40HYM4</accession>